<reference evidence="1" key="1">
    <citation type="journal article" date="2012" name="PLoS ONE">
        <title>Gene sets for utilization of primary and secondary nutrition supplies in the distal gut of endangered iberian lynx.</title>
        <authorList>
            <person name="Alcaide M."/>
            <person name="Messina E."/>
            <person name="Richter M."/>
            <person name="Bargiela R."/>
            <person name="Peplies J."/>
            <person name="Huws S.A."/>
            <person name="Newbold C.J."/>
            <person name="Golyshin P.N."/>
            <person name="Simon M.A."/>
            <person name="Lopez G."/>
            <person name="Yakimov M.M."/>
            <person name="Ferrer M."/>
        </authorList>
    </citation>
    <scope>NUCLEOTIDE SEQUENCE</scope>
</reference>
<gene>
    <name evidence="1" type="ORF">EVA_15646</name>
</gene>
<proteinExistence type="predicted"/>
<comment type="caution">
    <text evidence="1">The sequence shown here is derived from an EMBL/GenBank/DDBJ whole genome shotgun (WGS) entry which is preliminary data.</text>
</comment>
<organism evidence="1">
    <name type="scientific">gut metagenome</name>
    <dbReference type="NCBI Taxonomy" id="749906"/>
    <lineage>
        <taxon>unclassified sequences</taxon>
        <taxon>metagenomes</taxon>
        <taxon>organismal metagenomes</taxon>
    </lineage>
</organism>
<sequence>MLLFSIIYSLLNFKIILQKFVHLCSELWYNLQSSFIIHSIG</sequence>
<accession>J9G360</accession>
<evidence type="ECO:0000313" key="1">
    <source>
        <dbReference type="EMBL" id="EJW96247.1"/>
    </source>
</evidence>
<name>J9G360_9ZZZZ</name>
<dbReference type="EMBL" id="AMCI01005386">
    <property type="protein sequence ID" value="EJW96247.1"/>
    <property type="molecule type" value="Genomic_DNA"/>
</dbReference>
<dbReference type="AlphaFoldDB" id="J9G360"/>
<protein>
    <submittedName>
        <fullName evidence="1">Uncharacterized protein</fullName>
    </submittedName>
</protein>